<evidence type="ECO:0000256" key="1">
    <source>
        <dbReference type="SAM" id="MobiDB-lite"/>
    </source>
</evidence>
<name>A0A921U199_SORBI</name>
<evidence type="ECO:0000313" key="2">
    <source>
        <dbReference type="EMBL" id="KAG0514301.1"/>
    </source>
</evidence>
<protein>
    <submittedName>
        <fullName evidence="2">Uncharacterized protein</fullName>
    </submittedName>
</protein>
<comment type="caution">
    <text evidence="2">The sequence shown here is derived from an EMBL/GenBank/DDBJ whole genome shotgun (WGS) entry which is preliminary data.</text>
</comment>
<organism evidence="2 3">
    <name type="scientific">Sorghum bicolor</name>
    <name type="common">Sorghum</name>
    <name type="synonym">Sorghum vulgare</name>
    <dbReference type="NCBI Taxonomy" id="4558"/>
    <lineage>
        <taxon>Eukaryota</taxon>
        <taxon>Viridiplantae</taxon>
        <taxon>Streptophyta</taxon>
        <taxon>Embryophyta</taxon>
        <taxon>Tracheophyta</taxon>
        <taxon>Spermatophyta</taxon>
        <taxon>Magnoliopsida</taxon>
        <taxon>Liliopsida</taxon>
        <taxon>Poales</taxon>
        <taxon>Poaceae</taxon>
        <taxon>PACMAD clade</taxon>
        <taxon>Panicoideae</taxon>
        <taxon>Andropogonodae</taxon>
        <taxon>Andropogoneae</taxon>
        <taxon>Sorghinae</taxon>
        <taxon>Sorghum</taxon>
    </lineage>
</organism>
<feature type="compositionally biased region" description="Low complexity" evidence="1">
    <location>
        <begin position="122"/>
        <end position="134"/>
    </location>
</feature>
<dbReference type="EMBL" id="CM027689">
    <property type="protein sequence ID" value="KAG0514301.1"/>
    <property type="molecule type" value="Genomic_DNA"/>
</dbReference>
<proteinExistence type="predicted"/>
<accession>A0A921U199</accession>
<dbReference type="AlphaFoldDB" id="A0A921U199"/>
<evidence type="ECO:0000313" key="3">
    <source>
        <dbReference type="Proteomes" id="UP000807115"/>
    </source>
</evidence>
<feature type="region of interest" description="Disordered" evidence="1">
    <location>
        <begin position="75"/>
        <end position="140"/>
    </location>
</feature>
<reference evidence="2" key="2">
    <citation type="submission" date="2020-10" db="EMBL/GenBank/DDBJ databases">
        <authorList>
            <person name="Cooper E.A."/>
            <person name="Brenton Z.W."/>
            <person name="Flinn B.S."/>
            <person name="Jenkins J."/>
            <person name="Shu S."/>
            <person name="Flowers D."/>
            <person name="Luo F."/>
            <person name="Wang Y."/>
            <person name="Xia P."/>
            <person name="Barry K."/>
            <person name="Daum C."/>
            <person name="Lipzen A."/>
            <person name="Yoshinaga Y."/>
            <person name="Schmutz J."/>
            <person name="Saski C."/>
            <person name="Vermerris W."/>
            <person name="Kresovich S."/>
        </authorList>
    </citation>
    <scope>NUCLEOTIDE SEQUENCE</scope>
</reference>
<dbReference type="Proteomes" id="UP000807115">
    <property type="component" value="Chromosome 10"/>
</dbReference>
<gene>
    <name evidence="2" type="ORF">BDA96_10G179100</name>
</gene>
<reference evidence="2" key="1">
    <citation type="journal article" date="2019" name="BMC Genomics">
        <title>A new reference genome for Sorghum bicolor reveals high levels of sequence similarity between sweet and grain genotypes: implications for the genetics of sugar metabolism.</title>
        <authorList>
            <person name="Cooper E.A."/>
            <person name="Brenton Z.W."/>
            <person name="Flinn B.S."/>
            <person name="Jenkins J."/>
            <person name="Shu S."/>
            <person name="Flowers D."/>
            <person name="Luo F."/>
            <person name="Wang Y."/>
            <person name="Xia P."/>
            <person name="Barry K."/>
            <person name="Daum C."/>
            <person name="Lipzen A."/>
            <person name="Yoshinaga Y."/>
            <person name="Schmutz J."/>
            <person name="Saski C."/>
            <person name="Vermerris W."/>
            <person name="Kresovich S."/>
        </authorList>
    </citation>
    <scope>NUCLEOTIDE SEQUENCE</scope>
</reference>
<sequence length="140" mass="14340">MWPPKAIPWAATPCHTAAIENQQQTSTPPSPLLRFCQLSSPARYAAAAAPAPLRLPSPVSASQSPAFLSPSFLAATGTRQLPPPPPRSERLTVPALLPTPRSAGAPPLPRRGSANAAPVPPLLAGGDPLPGAPLRTACSL</sequence>